<keyword evidence="7 11" id="KW-0479">Metal-binding</keyword>
<keyword evidence="6 11" id="KW-0686">Riboflavin biosynthesis</keyword>
<dbReference type="AlphaFoldDB" id="A0A2W5IG32"/>
<dbReference type="SUPFAM" id="SSF55821">
    <property type="entry name" value="YrdC/RibB"/>
    <property type="match status" value="1"/>
</dbReference>
<reference evidence="12 13" key="1">
    <citation type="submission" date="2017-08" db="EMBL/GenBank/DDBJ databases">
        <title>Infants hospitalized years apart are colonized by the same room-sourced microbial strains.</title>
        <authorList>
            <person name="Brooks B."/>
            <person name="Olm M.R."/>
            <person name="Firek B.A."/>
            <person name="Baker R."/>
            <person name="Thomas B.C."/>
            <person name="Morowitz M.J."/>
            <person name="Banfield J.F."/>
        </authorList>
    </citation>
    <scope>NUCLEOTIDE SEQUENCE [LARGE SCALE GENOMIC DNA]</scope>
    <source>
        <strain evidence="12">S2_006_000_R1_57</strain>
    </source>
</reference>
<dbReference type="EMBL" id="QFOZ01000001">
    <property type="protein sequence ID" value="PZP89937.1"/>
    <property type="molecule type" value="Genomic_DNA"/>
</dbReference>
<evidence type="ECO:0000256" key="1">
    <source>
        <dbReference type="ARBA" id="ARBA00000141"/>
    </source>
</evidence>
<comment type="similarity">
    <text evidence="5">In the N-terminal section; belongs to the DHBP synthase family.</text>
</comment>
<comment type="cofactor">
    <cofactor evidence="11">
        <name>Mg(2+)</name>
        <dbReference type="ChEBI" id="CHEBI:18420"/>
    </cofactor>
    <cofactor evidence="11">
        <name>Mn(2+)</name>
        <dbReference type="ChEBI" id="CHEBI:29035"/>
    </cofactor>
    <text evidence="11">Binds 2 divalent metal cations per subunit. Magnesium or manganese.</text>
</comment>
<comment type="cofactor">
    <cofactor evidence="2">
        <name>Mn(2+)</name>
        <dbReference type="ChEBI" id="CHEBI:29035"/>
    </cofactor>
</comment>
<dbReference type="UniPathway" id="UPA00275">
    <property type="reaction ID" value="UER00399"/>
</dbReference>
<gene>
    <name evidence="12" type="primary">ribB</name>
    <name evidence="12" type="ORF">DI579_01940</name>
</gene>
<organism evidence="12 13">
    <name type="scientific">Lawsonella clevelandensis</name>
    <dbReference type="NCBI Taxonomy" id="1528099"/>
    <lineage>
        <taxon>Bacteria</taxon>
        <taxon>Bacillati</taxon>
        <taxon>Actinomycetota</taxon>
        <taxon>Actinomycetes</taxon>
        <taxon>Mycobacteriales</taxon>
        <taxon>Lawsonellaceae</taxon>
        <taxon>Lawsonella</taxon>
    </lineage>
</organism>
<comment type="caution">
    <text evidence="12">The sequence shown here is derived from an EMBL/GenBank/DDBJ whole genome shotgun (WGS) entry which is preliminary data.</text>
</comment>
<evidence type="ECO:0000256" key="6">
    <source>
        <dbReference type="ARBA" id="ARBA00022619"/>
    </source>
</evidence>
<evidence type="ECO:0000256" key="10">
    <source>
        <dbReference type="ARBA" id="ARBA00023239"/>
    </source>
</evidence>
<dbReference type="Pfam" id="PF00926">
    <property type="entry name" value="DHBP_synthase"/>
    <property type="match status" value="1"/>
</dbReference>
<comment type="similarity">
    <text evidence="11">Belongs to the DHBP synthase family.</text>
</comment>
<evidence type="ECO:0000256" key="11">
    <source>
        <dbReference type="RuleBase" id="RU003843"/>
    </source>
</evidence>
<comment type="pathway">
    <text evidence="4 11">Cofactor biosynthesis; riboflavin biosynthesis; 2-hydroxy-3-oxobutyl phosphate from D-ribulose 5-phosphate: step 1/1.</text>
</comment>
<sequence length="210" mass="23174">MSLFESIDTAIEEFRQGRPVVVVDDDNRENEGDLIFPAAAATPELLAFMIRYTSGYICVGMDAGICDRLELPIMWEKSEDCRLTAYTVSVDAAEGTTTGISAHDRALTIKKLGDPQAVAADFHRPGHVLPLRAVSGGVFKRMGHTEAGSDLARLAGYQPVAALCEIVSEKDPTTMARREELREWANRHHLAMISIADLIAWRRVHDPINE</sequence>
<evidence type="ECO:0000256" key="2">
    <source>
        <dbReference type="ARBA" id="ARBA00001936"/>
    </source>
</evidence>
<dbReference type="GO" id="GO:0046872">
    <property type="term" value="F:metal ion binding"/>
    <property type="evidence" value="ECO:0007669"/>
    <property type="project" value="UniProtKB-KW"/>
</dbReference>
<dbReference type="Gene3D" id="3.90.870.10">
    <property type="entry name" value="DHBP synthase"/>
    <property type="match status" value="1"/>
</dbReference>
<comment type="function">
    <text evidence="3 11">Catalyzes the conversion of D-ribulose 5-phosphate to formate and 3,4-dihydroxy-2-butanone 4-phosphate.</text>
</comment>
<evidence type="ECO:0000313" key="13">
    <source>
        <dbReference type="Proteomes" id="UP000248606"/>
    </source>
</evidence>
<evidence type="ECO:0000256" key="5">
    <source>
        <dbReference type="ARBA" id="ARBA00005520"/>
    </source>
</evidence>
<keyword evidence="10 11" id="KW-0456">Lyase</keyword>
<protein>
    <recommendedName>
        <fullName evidence="11">3,4-dihydroxy-2-butanone 4-phosphate synthase</fullName>
        <shortName evidence="11">DHBP synthase</shortName>
        <ecNumber evidence="11">4.1.99.12</ecNumber>
    </recommendedName>
</protein>
<evidence type="ECO:0000313" key="12">
    <source>
        <dbReference type="EMBL" id="PZP89937.1"/>
    </source>
</evidence>
<comment type="catalytic activity">
    <reaction evidence="1 11">
        <text>D-ribulose 5-phosphate = (2S)-2-hydroxy-3-oxobutyl phosphate + formate + H(+)</text>
        <dbReference type="Rhea" id="RHEA:18457"/>
        <dbReference type="ChEBI" id="CHEBI:15378"/>
        <dbReference type="ChEBI" id="CHEBI:15740"/>
        <dbReference type="ChEBI" id="CHEBI:58121"/>
        <dbReference type="ChEBI" id="CHEBI:58830"/>
        <dbReference type="EC" id="4.1.99.12"/>
    </reaction>
</comment>
<dbReference type="PANTHER" id="PTHR21327:SF18">
    <property type="entry name" value="3,4-DIHYDROXY-2-BUTANONE 4-PHOSPHATE SYNTHASE"/>
    <property type="match status" value="1"/>
</dbReference>
<accession>A0A2W5IG32</accession>
<dbReference type="InterPro" id="IPR017945">
    <property type="entry name" value="DHBP_synth_RibB-like_a/b_dom"/>
</dbReference>
<dbReference type="FunFam" id="3.90.870.10:FF:000001">
    <property type="entry name" value="Riboflavin biosynthesis protein RibBA"/>
    <property type="match status" value="1"/>
</dbReference>
<dbReference type="Proteomes" id="UP000248606">
    <property type="component" value="Unassembled WGS sequence"/>
</dbReference>
<keyword evidence="9 11" id="KW-0464">Manganese</keyword>
<name>A0A2W5IG32_9ACTN</name>
<dbReference type="InterPro" id="IPR000422">
    <property type="entry name" value="DHBP_synthase_RibB"/>
</dbReference>
<evidence type="ECO:0000256" key="9">
    <source>
        <dbReference type="ARBA" id="ARBA00023211"/>
    </source>
</evidence>
<dbReference type="GO" id="GO:0008686">
    <property type="term" value="F:3,4-dihydroxy-2-butanone-4-phosphate synthase activity"/>
    <property type="evidence" value="ECO:0007669"/>
    <property type="project" value="UniProtKB-EC"/>
</dbReference>
<evidence type="ECO:0000256" key="8">
    <source>
        <dbReference type="ARBA" id="ARBA00022842"/>
    </source>
</evidence>
<evidence type="ECO:0000256" key="4">
    <source>
        <dbReference type="ARBA" id="ARBA00004904"/>
    </source>
</evidence>
<dbReference type="NCBIfam" id="TIGR00506">
    <property type="entry name" value="ribB"/>
    <property type="match status" value="1"/>
</dbReference>
<dbReference type="RefSeq" id="WP_306558783.1">
    <property type="nucleotide sequence ID" value="NZ_CAKZIO010000003.1"/>
</dbReference>
<dbReference type="GO" id="GO:0005829">
    <property type="term" value="C:cytosol"/>
    <property type="evidence" value="ECO:0007669"/>
    <property type="project" value="TreeGrafter"/>
</dbReference>
<keyword evidence="8 11" id="KW-0460">Magnesium</keyword>
<dbReference type="EC" id="4.1.99.12" evidence="11"/>
<proteinExistence type="inferred from homology"/>
<dbReference type="GO" id="GO:0009231">
    <property type="term" value="P:riboflavin biosynthetic process"/>
    <property type="evidence" value="ECO:0007669"/>
    <property type="project" value="UniProtKB-UniPathway"/>
</dbReference>
<evidence type="ECO:0000256" key="7">
    <source>
        <dbReference type="ARBA" id="ARBA00022723"/>
    </source>
</evidence>
<evidence type="ECO:0000256" key="3">
    <source>
        <dbReference type="ARBA" id="ARBA00002284"/>
    </source>
</evidence>
<dbReference type="PANTHER" id="PTHR21327">
    <property type="entry name" value="GTP CYCLOHYDROLASE II-RELATED"/>
    <property type="match status" value="1"/>
</dbReference>
<comment type="subunit">
    <text evidence="11">Homodimer.</text>
</comment>